<evidence type="ECO:0000256" key="1">
    <source>
        <dbReference type="SAM" id="Phobius"/>
    </source>
</evidence>
<organism evidence="3 4">
    <name type="scientific">Cinchona calisaya</name>
    <dbReference type="NCBI Taxonomy" id="153742"/>
    <lineage>
        <taxon>Eukaryota</taxon>
        <taxon>Viridiplantae</taxon>
        <taxon>Streptophyta</taxon>
        <taxon>Embryophyta</taxon>
        <taxon>Tracheophyta</taxon>
        <taxon>Spermatophyta</taxon>
        <taxon>Magnoliopsida</taxon>
        <taxon>eudicotyledons</taxon>
        <taxon>Gunneridae</taxon>
        <taxon>Pentapetalae</taxon>
        <taxon>asterids</taxon>
        <taxon>lamiids</taxon>
        <taxon>Gentianales</taxon>
        <taxon>Rubiaceae</taxon>
        <taxon>Cinchonoideae</taxon>
        <taxon>Cinchoneae</taxon>
        <taxon>Cinchona</taxon>
    </lineage>
</organism>
<feature type="transmembrane region" description="Helical" evidence="1">
    <location>
        <begin position="267"/>
        <end position="289"/>
    </location>
</feature>
<name>A0ABD3ABT9_9GENT</name>
<keyword evidence="1" id="KW-0812">Transmembrane</keyword>
<dbReference type="InterPro" id="IPR044294">
    <property type="entry name" value="Lipase-like"/>
</dbReference>
<dbReference type="InterPro" id="IPR029058">
    <property type="entry name" value="AB_hydrolase_fold"/>
</dbReference>
<accession>A0ABD3ABT9</accession>
<gene>
    <name evidence="3" type="ORF">ACH5RR_007599</name>
</gene>
<sequence length="348" mass="39788">MVNMNGLLVDMPHQYISSAIDDSSYHGFHGRATVVRKIIEDPAQTAAMRAELHRRSIAQMRINSRSIQDMHIFGDPSRLPIMIVELAVNAPLHSTSRNSYFSRTDQKDKVSPLSEVGSKGMDKISGASPWQSDRVLKMVVFVHGFQGRHLDLRLTRNHWLLIDPKVEFLMSEVNEEKTSGDFREMGQRLAQEVVSFLKKKMDKVSRSGGLRSIKLSFVGHSIGNIILRTALTGWNVVAKVAILSSTWKVCNFVLYFFRERYGTIPAIPLYLCFCFWSPSGLLVQFKFFIQFRIQISQILFYTNSVSKRLWRISGTLFSCLHRRMVMCRYHSSRIEMCQASSGGPLKEK</sequence>
<dbReference type="SUPFAM" id="SSF53474">
    <property type="entry name" value="alpha/beta-Hydrolases"/>
    <property type="match status" value="1"/>
</dbReference>
<reference evidence="3 4" key="1">
    <citation type="submission" date="2024-11" db="EMBL/GenBank/DDBJ databases">
        <title>A near-complete genome assembly of Cinchona calisaya.</title>
        <authorList>
            <person name="Lian D.C."/>
            <person name="Zhao X.W."/>
            <person name="Wei L."/>
        </authorList>
    </citation>
    <scope>NUCLEOTIDE SEQUENCE [LARGE SCALE GENOMIC DNA]</scope>
    <source>
        <tissue evidence="3">Nenye</tissue>
    </source>
</reference>
<dbReference type="InterPro" id="IPR007751">
    <property type="entry name" value="DUF676_lipase-like"/>
</dbReference>
<dbReference type="PANTHER" id="PTHR12482">
    <property type="entry name" value="LIPASE ROG1-RELATED-RELATED"/>
    <property type="match status" value="1"/>
</dbReference>
<dbReference type="AlphaFoldDB" id="A0ABD3ABT9"/>
<proteinExistence type="predicted"/>
<dbReference type="Proteomes" id="UP001630127">
    <property type="component" value="Unassembled WGS sequence"/>
</dbReference>
<evidence type="ECO:0000313" key="3">
    <source>
        <dbReference type="EMBL" id="KAL3528277.1"/>
    </source>
</evidence>
<dbReference type="PANTHER" id="PTHR12482:SF5">
    <property type="entry name" value="DUF676 DOMAIN-CONTAINING PROTEIN"/>
    <property type="match status" value="1"/>
</dbReference>
<evidence type="ECO:0000259" key="2">
    <source>
        <dbReference type="Pfam" id="PF05057"/>
    </source>
</evidence>
<keyword evidence="4" id="KW-1185">Reference proteome</keyword>
<dbReference type="Gene3D" id="3.40.50.1820">
    <property type="entry name" value="alpha/beta hydrolase"/>
    <property type="match status" value="1"/>
</dbReference>
<dbReference type="EMBL" id="JBJUIK010000004">
    <property type="protein sequence ID" value="KAL3528277.1"/>
    <property type="molecule type" value="Genomic_DNA"/>
</dbReference>
<dbReference type="Pfam" id="PF05057">
    <property type="entry name" value="DUF676"/>
    <property type="match status" value="1"/>
</dbReference>
<protein>
    <recommendedName>
        <fullName evidence="2">DUF676 domain-containing protein</fullName>
    </recommendedName>
</protein>
<comment type="caution">
    <text evidence="3">The sequence shown here is derived from an EMBL/GenBank/DDBJ whole genome shotgun (WGS) entry which is preliminary data.</text>
</comment>
<keyword evidence="1" id="KW-1133">Transmembrane helix</keyword>
<keyword evidence="1" id="KW-0472">Membrane</keyword>
<feature type="domain" description="DUF676" evidence="2">
    <location>
        <begin position="137"/>
        <end position="235"/>
    </location>
</feature>
<evidence type="ECO:0000313" key="4">
    <source>
        <dbReference type="Proteomes" id="UP001630127"/>
    </source>
</evidence>